<evidence type="ECO:0000313" key="7">
    <source>
        <dbReference type="Proteomes" id="UP000824258"/>
    </source>
</evidence>
<dbReference type="SUPFAM" id="SSF53697">
    <property type="entry name" value="SIS domain"/>
    <property type="match status" value="1"/>
</dbReference>
<evidence type="ECO:0000256" key="3">
    <source>
        <dbReference type="ARBA" id="ARBA00023163"/>
    </source>
</evidence>
<dbReference type="PANTHER" id="PTHR30514">
    <property type="entry name" value="GLUCOKINASE"/>
    <property type="match status" value="1"/>
</dbReference>
<proteinExistence type="predicted"/>
<dbReference type="AlphaFoldDB" id="A0A9D1A928"/>
<accession>A0A9D1A928</accession>
<dbReference type="Gene3D" id="3.40.50.10490">
    <property type="entry name" value="Glucose-6-phosphate isomerase like protein, domain 1"/>
    <property type="match status" value="1"/>
</dbReference>
<evidence type="ECO:0000256" key="2">
    <source>
        <dbReference type="ARBA" id="ARBA00023125"/>
    </source>
</evidence>
<dbReference type="Pfam" id="PF01418">
    <property type="entry name" value="HTH_6"/>
    <property type="match status" value="1"/>
</dbReference>
<reference evidence="6" key="1">
    <citation type="submission" date="2020-10" db="EMBL/GenBank/DDBJ databases">
        <authorList>
            <person name="Gilroy R."/>
        </authorList>
    </citation>
    <scope>NUCLEOTIDE SEQUENCE</scope>
    <source>
        <strain evidence="6">ChiHjej9B8-7071</strain>
    </source>
</reference>
<evidence type="ECO:0000259" key="5">
    <source>
        <dbReference type="PROSITE" id="PS51464"/>
    </source>
</evidence>
<protein>
    <submittedName>
        <fullName evidence="6">MurR/RpiR family transcriptional regulator</fullName>
    </submittedName>
</protein>
<dbReference type="Proteomes" id="UP000824258">
    <property type="component" value="Unassembled WGS sequence"/>
</dbReference>
<dbReference type="PROSITE" id="PS51464">
    <property type="entry name" value="SIS"/>
    <property type="match status" value="1"/>
</dbReference>
<dbReference type="GO" id="GO:0003677">
    <property type="term" value="F:DNA binding"/>
    <property type="evidence" value="ECO:0007669"/>
    <property type="project" value="UniProtKB-KW"/>
</dbReference>
<dbReference type="InterPro" id="IPR035472">
    <property type="entry name" value="RpiR-like_SIS"/>
</dbReference>
<dbReference type="EMBL" id="DVGD01000076">
    <property type="protein sequence ID" value="HIR09303.1"/>
    <property type="molecule type" value="Genomic_DNA"/>
</dbReference>
<dbReference type="GO" id="GO:1901135">
    <property type="term" value="P:carbohydrate derivative metabolic process"/>
    <property type="evidence" value="ECO:0007669"/>
    <property type="project" value="InterPro"/>
</dbReference>
<dbReference type="InterPro" id="IPR047640">
    <property type="entry name" value="RpiR-like"/>
</dbReference>
<evidence type="ECO:0000313" key="6">
    <source>
        <dbReference type="EMBL" id="HIR09303.1"/>
    </source>
</evidence>
<dbReference type="InterPro" id="IPR001347">
    <property type="entry name" value="SIS_dom"/>
</dbReference>
<dbReference type="InterPro" id="IPR036388">
    <property type="entry name" value="WH-like_DNA-bd_sf"/>
</dbReference>
<dbReference type="CDD" id="cd05013">
    <property type="entry name" value="SIS_RpiR"/>
    <property type="match status" value="1"/>
</dbReference>
<evidence type="ECO:0000259" key="4">
    <source>
        <dbReference type="PROSITE" id="PS51071"/>
    </source>
</evidence>
<dbReference type="GO" id="GO:0003700">
    <property type="term" value="F:DNA-binding transcription factor activity"/>
    <property type="evidence" value="ECO:0007669"/>
    <property type="project" value="InterPro"/>
</dbReference>
<dbReference type="InterPro" id="IPR000281">
    <property type="entry name" value="HTH_RpiR"/>
</dbReference>
<comment type="caution">
    <text evidence="6">The sequence shown here is derived from an EMBL/GenBank/DDBJ whole genome shotgun (WGS) entry which is preliminary data.</text>
</comment>
<feature type="domain" description="SIS" evidence="5">
    <location>
        <begin position="125"/>
        <end position="264"/>
    </location>
</feature>
<dbReference type="InterPro" id="IPR046348">
    <property type="entry name" value="SIS_dom_sf"/>
</dbReference>
<name>A0A9D1A928_9FIRM</name>
<keyword evidence="3" id="KW-0804">Transcription</keyword>
<keyword evidence="1" id="KW-0805">Transcription regulation</keyword>
<dbReference type="Gene3D" id="1.10.10.10">
    <property type="entry name" value="Winged helix-like DNA-binding domain superfamily/Winged helix DNA-binding domain"/>
    <property type="match status" value="1"/>
</dbReference>
<dbReference type="SUPFAM" id="SSF46689">
    <property type="entry name" value="Homeodomain-like"/>
    <property type="match status" value="1"/>
</dbReference>
<dbReference type="PANTHER" id="PTHR30514:SF18">
    <property type="entry name" value="RPIR-FAMILY TRANSCRIPTIONAL REGULATOR"/>
    <property type="match status" value="1"/>
</dbReference>
<dbReference type="PROSITE" id="PS51071">
    <property type="entry name" value="HTH_RPIR"/>
    <property type="match status" value="1"/>
</dbReference>
<gene>
    <name evidence="6" type="ORF">IAA70_02745</name>
</gene>
<feature type="domain" description="HTH rpiR-type" evidence="4">
    <location>
        <begin position="3"/>
        <end position="79"/>
    </location>
</feature>
<dbReference type="Pfam" id="PF01380">
    <property type="entry name" value="SIS"/>
    <property type="match status" value="1"/>
</dbReference>
<dbReference type="GO" id="GO:0097367">
    <property type="term" value="F:carbohydrate derivative binding"/>
    <property type="evidence" value="ECO:0007669"/>
    <property type="project" value="InterPro"/>
</dbReference>
<dbReference type="InterPro" id="IPR009057">
    <property type="entry name" value="Homeodomain-like_sf"/>
</dbReference>
<keyword evidence="2" id="KW-0238">DNA-binding</keyword>
<sequence>MATDFLTTIHNEMASFSKGQRRIAQYIESSYDKAAFMTASRLGKMVNVSESTVVRFAVELGFDGYPSMQKALQEMVRNKLTSVQRIEVASDRLGDQDVVSMVLQADWESIRMTSEALDRHVLDQAVEAILRARNIYIVGVRSSAVIATFMSFYFRNIFDNVHLVTSSATSEMIEQMLHVSREDVVIGISLPRYSSRTIKLMEFARDSGAKIIAITDSLDAPAAKRADHILLAKSDMVSVVDSLVAPMSLVNALIVAIGQKKKGELARIFENLEGIWQEYEVYERVET</sequence>
<evidence type="ECO:0000256" key="1">
    <source>
        <dbReference type="ARBA" id="ARBA00023015"/>
    </source>
</evidence>
<reference evidence="6" key="2">
    <citation type="journal article" date="2021" name="PeerJ">
        <title>Extensive microbial diversity within the chicken gut microbiome revealed by metagenomics and culture.</title>
        <authorList>
            <person name="Gilroy R."/>
            <person name="Ravi A."/>
            <person name="Getino M."/>
            <person name="Pursley I."/>
            <person name="Horton D.L."/>
            <person name="Alikhan N.F."/>
            <person name="Baker D."/>
            <person name="Gharbi K."/>
            <person name="Hall N."/>
            <person name="Watson M."/>
            <person name="Adriaenssens E.M."/>
            <person name="Foster-Nyarko E."/>
            <person name="Jarju S."/>
            <person name="Secka A."/>
            <person name="Antonio M."/>
            <person name="Oren A."/>
            <person name="Chaudhuri R.R."/>
            <person name="La Ragione R."/>
            <person name="Hildebrand F."/>
            <person name="Pallen M.J."/>
        </authorList>
    </citation>
    <scope>NUCLEOTIDE SEQUENCE</scope>
    <source>
        <strain evidence="6">ChiHjej9B8-7071</strain>
    </source>
</reference>
<organism evidence="6 7">
    <name type="scientific">Candidatus Avoscillospira stercoripullorum</name>
    <dbReference type="NCBI Taxonomy" id="2840709"/>
    <lineage>
        <taxon>Bacteria</taxon>
        <taxon>Bacillati</taxon>
        <taxon>Bacillota</taxon>
        <taxon>Clostridia</taxon>
        <taxon>Eubacteriales</taxon>
        <taxon>Oscillospiraceae</taxon>
        <taxon>Oscillospiraceae incertae sedis</taxon>
        <taxon>Candidatus Avoscillospira</taxon>
    </lineage>
</organism>